<keyword evidence="7" id="KW-1133">Transmembrane helix</keyword>
<dbReference type="InterPro" id="IPR023395">
    <property type="entry name" value="MCP_dom_sf"/>
</dbReference>
<feature type="repeat" description="Solcar" evidence="11">
    <location>
        <begin position="30"/>
        <end position="123"/>
    </location>
</feature>
<feature type="region of interest" description="Disordered" evidence="13">
    <location>
        <begin position="1"/>
        <end position="30"/>
    </location>
</feature>
<dbReference type="OMA" id="QCLRVER"/>
<dbReference type="InterPro" id="IPR051508">
    <property type="entry name" value="Mito_Carrier_Antiporter"/>
</dbReference>
<sequence>MAAGTLAPRPPDSLQEFQYPPQNSRPAGGVPPATDLVLGATAGCLACFLTNPLEVVKTRLQLQGELQPPGTYPRPYRGVLRAAVAVCRADGLRGLQKGLAAGLLYQGLMNGVRFYCYSHAEDAGWTGYPGGTVAAGAVAGAVGAVVGSPAYLVKTHLQAQTLSAMAVGHQHNHESISGAFKSIYQQHGVVGLWRGVSGAVPRVAVGSAVQLATFASAKDWVCERQWFRKGSWAAVLAGGMVSGVAVAVTMTPFDVVSTRLYNQPVDADGTVRPFWVRHRGHAAFPRIASGRGAELAPVSPGQALPRFFGLYPANLQQRGAAGLVQGHRRRLPPPWSPHRPQPLLLGQAQEHGSALAAPRAVGQTPASTTTTDVNKEVFLFLVLSWGLWGGAEGGAGPEMLQCLRVERRMAVLSWGEVKGAGGP</sequence>
<gene>
    <name evidence="14" type="primary">SLC25A34</name>
</gene>
<reference evidence="14" key="2">
    <citation type="submission" date="2025-08" db="UniProtKB">
        <authorList>
            <consortium name="Ensembl"/>
        </authorList>
    </citation>
    <scope>IDENTIFICATION</scope>
</reference>
<dbReference type="SUPFAM" id="SSF103506">
    <property type="entry name" value="Mitochondrial carrier"/>
    <property type="match status" value="1"/>
</dbReference>
<feature type="repeat" description="Solcar" evidence="11">
    <location>
        <begin position="127"/>
        <end position="220"/>
    </location>
</feature>
<dbReference type="OrthoDB" id="6703404at2759"/>
<dbReference type="InterPro" id="IPR018108">
    <property type="entry name" value="MCP_transmembrane"/>
</dbReference>
<reference evidence="14" key="3">
    <citation type="submission" date="2025-09" db="UniProtKB">
        <authorList>
            <consortium name="Ensembl"/>
        </authorList>
    </citation>
    <scope>IDENTIFICATION</scope>
</reference>
<evidence type="ECO:0000256" key="9">
    <source>
        <dbReference type="ARBA" id="ARBA00023136"/>
    </source>
</evidence>
<dbReference type="PANTHER" id="PTHR45928:SF3">
    <property type="entry name" value="SOLUTE CARRIER FAMILY 25 MEMBER 34"/>
    <property type="match status" value="1"/>
</dbReference>
<dbReference type="Proteomes" id="UP000007754">
    <property type="component" value="Chromosome 21"/>
</dbReference>
<proteinExistence type="inferred from homology"/>
<dbReference type="PANTHER" id="PTHR45928">
    <property type="entry name" value="RE38146P"/>
    <property type="match status" value="1"/>
</dbReference>
<evidence type="ECO:0000256" key="6">
    <source>
        <dbReference type="ARBA" id="ARBA00022792"/>
    </source>
</evidence>
<evidence type="ECO:0000256" key="7">
    <source>
        <dbReference type="ARBA" id="ARBA00022989"/>
    </source>
</evidence>
<keyword evidence="6" id="KW-0999">Mitochondrion inner membrane</keyword>
<evidence type="ECO:0000256" key="13">
    <source>
        <dbReference type="SAM" id="MobiDB-lite"/>
    </source>
</evidence>
<keyword evidence="8" id="KW-0496">Mitochondrion</keyword>
<evidence type="ECO:0000256" key="3">
    <source>
        <dbReference type="ARBA" id="ARBA00022448"/>
    </source>
</evidence>
<reference evidence="14 15" key="1">
    <citation type="journal article" date="2010" name="Nature">
        <title>The genome of a songbird.</title>
        <authorList>
            <person name="Warren W.C."/>
            <person name="Clayton D.F."/>
            <person name="Ellegren H."/>
            <person name="Arnold A.P."/>
            <person name="Hillier L.W."/>
            <person name="Kunstner A."/>
            <person name="Searle S."/>
            <person name="White S."/>
            <person name="Vilella A.J."/>
            <person name="Fairley S."/>
            <person name="Heger A."/>
            <person name="Kong L."/>
            <person name="Ponting C.P."/>
            <person name="Jarvis E.D."/>
            <person name="Mello C.V."/>
            <person name="Minx P."/>
            <person name="Lovell P."/>
            <person name="Velho T.A."/>
            <person name="Ferris M."/>
            <person name="Balakrishnan C.N."/>
            <person name="Sinha S."/>
            <person name="Blatti C."/>
            <person name="London S.E."/>
            <person name="Li Y."/>
            <person name="Lin Y.C."/>
            <person name="George J."/>
            <person name="Sweedler J."/>
            <person name="Southey B."/>
            <person name="Gunaratne P."/>
            <person name="Watson M."/>
            <person name="Nam K."/>
            <person name="Backstrom N."/>
            <person name="Smeds L."/>
            <person name="Nabholz B."/>
            <person name="Itoh Y."/>
            <person name="Whitney O."/>
            <person name="Pfenning A.R."/>
            <person name="Howard J."/>
            <person name="Volker M."/>
            <person name="Skinner B.M."/>
            <person name="Griffin D.K."/>
            <person name="Ye L."/>
            <person name="McLaren W.M."/>
            <person name="Flicek P."/>
            <person name="Quesada V."/>
            <person name="Velasco G."/>
            <person name="Lopez-Otin C."/>
            <person name="Puente X.S."/>
            <person name="Olender T."/>
            <person name="Lancet D."/>
            <person name="Smit A.F."/>
            <person name="Hubley R."/>
            <person name="Konkel M.K."/>
            <person name="Walker J.A."/>
            <person name="Batzer M.A."/>
            <person name="Gu W."/>
            <person name="Pollock D.D."/>
            <person name="Chen L."/>
            <person name="Cheng Z."/>
            <person name="Eichler E.E."/>
            <person name="Stapley J."/>
            <person name="Slate J."/>
            <person name="Ekblom R."/>
            <person name="Birkhead T."/>
            <person name="Burke T."/>
            <person name="Burt D."/>
            <person name="Scharff C."/>
            <person name="Adam I."/>
            <person name="Richard H."/>
            <person name="Sultan M."/>
            <person name="Soldatov A."/>
            <person name="Lehrach H."/>
            <person name="Edwards S.V."/>
            <person name="Yang S.P."/>
            <person name="Li X."/>
            <person name="Graves T."/>
            <person name="Fulton L."/>
            <person name="Nelson J."/>
            <person name="Chinwalla A."/>
            <person name="Hou S."/>
            <person name="Mardis E.R."/>
            <person name="Wilson R.K."/>
        </authorList>
    </citation>
    <scope>NUCLEOTIDE SEQUENCE [LARGE SCALE GENOMIC DNA]</scope>
</reference>
<dbReference type="Gene3D" id="1.50.40.10">
    <property type="entry name" value="Mitochondrial carrier domain"/>
    <property type="match status" value="1"/>
</dbReference>
<keyword evidence="4 11" id="KW-0812">Transmembrane</keyword>
<evidence type="ECO:0000256" key="12">
    <source>
        <dbReference type="RuleBase" id="RU000488"/>
    </source>
</evidence>
<dbReference type="InParanoid" id="A0A674HR97"/>
<dbReference type="GeneTree" id="ENSGT00940000160016"/>
<accession>A0A674HR97</accession>
<dbReference type="Pfam" id="PF00153">
    <property type="entry name" value="Mito_carr"/>
    <property type="match status" value="2"/>
</dbReference>
<evidence type="ECO:0000256" key="10">
    <source>
        <dbReference type="ARBA" id="ARBA00040911"/>
    </source>
</evidence>
<protein>
    <recommendedName>
        <fullName evidence="10">Solute carrier family 25 member 34</fullName>
    </recommendedName>
</protein>
<comment type="similarity">
    <text evidence="2 12">Belongs to the mitochondrial carrier (TC 2.A.29) family.</text>
</comment>
<organism evidence="14 15">
    <name type="scientific">Taeniopygia guttata</name>
    <name type="common">Zebra finch</name>
    <name type="synonym">Poephila guttata</name>
    <dbReference type="NCBI Taxonomy" id="59729"/>
    <lineage>
        <taxon>Eukaryota</taxon>
        <taxon>Metazoa</taxon>
        <taxon>Chordata</taxon>
        <taxon>Craniata</taxon>
        <taxon>Vertebrata</taxon>
        <taxon>Euteleostomi</taxon>
        <taxon>Archelosauria</taxon>
        <taxon>Archosauria</taxon>
        <taxon>Dinosauria</taxon>
        <taxon>Saurischia</taxon>
        <taxon>Theropoda</taxon>
        <taxon>Coelurosauria</taxon>
        <taxon>Aves</taxon>
        <taxon>Neognathae</taxon>
        <taxon>Neoaves</taxon>
        <taxon>Telluraves</taxon>
        <taxon>Australaves</taxon>
        <taxon>Passeriformes</taxon>
        <taxon>Passeroidea</taxon>
        <taxon>Estrildidae</taxon>
        <taxon>Estrildinae</taxon>
        <taxon>Taeniopygia</taxon>
    </lineage>
</organism>
<evidence type="ECO:0000313" key="15">
    <source>
        <dbReference type="Proteomes" id="UP000007754"/>
    </source>
</evidence>
<evidence type="ECO:0000256" key="2">
    <source>
        <dbReference type="ARBA" id="ARBA00006375"/>
    </source>
</evidence>
<keyword evidence="3 12" id="KW-0813">Transport</keyword>
<dbReference type="CTD" id="284723"/>
<evidence type="ECO:0000256" key="4">
    <source>
        <dbReference type="ARBA" id="ARBA00022692"/>
    </source>
</evidence>
<evidence type="ECO:0000256" key="8">
    <source>
        <dbReference type="ARBA" id="ARBA00023128"/>
    </source>
</evidence>
<evidence type="ECO:0000256" key="11">
    <source>
        <dbReference type="PROSITE-ProRule" id="PRU00282"/>
    </source>
</evidence>
<evidence type="ECO:0000313" key="14">
    <source>
        <dbReference type="Ensembl" id="ENSTGUP00000037040.1"/>
    </source>
</evidence>
<keyword evidence="15" id="KW-1185">Reference proteome</keyword>
<dbReference type="Ensembl" id="ENSTGUT00000029837.1">
    <property type="protein sequence ID" value="ENSTGUP00000037040.1"/>
    <property type="gene ID" value="ENSTGUG00000002071.2"/>
</dbReference>
<dbReference type="PROSITE" id="PS50920">
    <property type="entry name" value="SOLCAR"/>
    <property type="match status" value="2"/>
</dbReference>
<dbReference type="AlphaFoldDB" id="A0A674HR97"/>
<keyword evidence="5" id="KW-0677">Repeat</keyword>
<dbReference type="GO" id="GO:0005743">
    <property type="term" value="C:mitochondrial inner membrane"/>
    <property type="evidence" value="ECO:0007669"/>
    <property type="project" value="UniProtKB-SubCell"/>
</dbReference>
<comment type="subcellular location">
    <subcellularLocation>
        <location evidence="1">Mitochondrion inner membrane</location>
        <topology evidence="1">Multi-pass membrane protein</topology>
    </subcellularLocation>
</comment>
<evidence type="ECO:0000256" key="5">
    <source>
        <dbReference type="ARBA" id="ARBA00022737"/>
    </source>
</evidence>
<evidence type="ECO:0000256" key="1">
    <source>
        <dbReference type="ARBA" id="ARBA00004448"/>
    </source>
</evidence>
<name>A0A674HR97_TAEGU</name>
<keyword evidence="9 11" id="KW-0472">Membrane</keyword>